<evidence type="ECO:0000256" key="2">
    <source>
        <dbReference type="ARBA" id="ARBA00022679"/>
    </source>
</evidence>
<keyword evidence="7" id="KW-0460">Magnesium</keyword>
<name>A0A2M7EJM1_9BACT</name>
<keyword evidence="2" id="KW-0808">Transferase</keyword>
<evidence type="ECO:0000256" key="6">
    <source>
        <dbReference type="ARBA" id="ARBA00022840"/>
    </source>
</evidence>
<keyword evidence="3" id="KW-0548">Nucleotidyltransferase</keyword>
<dbReference type="PANTHER" id="PTHR33571">
    <property type="entry name" value="SSL8005 PROTEIN"/>
    <property type="match status" value="1"/>
</dbReference>
<dbReference type="AlphaFoldDB" id="A0A2M7EJM1"/>
<dbReference type="InterPro" id="IPR041633">
    <property type="entry name" value="Polbeta"/>
</dbReference>
<accession>A0A2M7EJM1</accession>
<dbReference type="GO" id="GO:0046872">
    <property type="term" value="F:metal ion binding"/>
    <property type="evidence" value="ECO:0007669"/>
    <property type="project" value="UniProtKB-KW"/>
</dbReference>
<evidence type="ECO:0000259" key="8">
    <source>
        <dbReference type="Pfam" id="PF18765"/>
    </source>
</evidence>
<dbReference type="EMBL" id="PFEV01000160">
    <property type="protein sequence ID" value="PIV70768.1"/>
    <property type="molecule type" value="Genomic_DNA"/>
</dbReference>
<dbReference type="InterPro" id="IPR043519">
    <property type="entry name" value="NT_sf"/>
</dbReference>
<comment type="caution">
    <text evidence="9">The sequence shown here is derived from an EMBL/GenBank/DDBJ whole genome shotgun (WGS) entry which is preliminary data.</text>
</comment>
<evidence type="ECO:0000256" key="3">
    <source>
        <dbReference type="ARBA" id="ARBA00022695"/>
    </source>
</evidence>
<evidence type="ECO:0000256" key="4">
    <source>
        <dbReference type="ARBA" id="ARBA00022723"/>
    </source>
</evidence>
<evidence type="ECO:0000313" key="10">
    <source>
        <dbReference type="Proteomes" id="UP000228762"/>
    </source>
</evidence>
<proteinExistence type="predicted"/>
<keyword evidence="4" id="KW-0479">Metal-binding</keyword>
<dbReference type="GO" id="GO:0016779">
    <property type="term" value="F:nucleotidyltransferase activity"/>
    <property type="evidence" value="ECO:0007669"/>
    <property type="project" value="UniProtKB-KW"/>
</dbReference>
<organism evidence="9 10">
    <name type="scientific">Candidatus Roizmanbacteria bacterium CG17_big_fil_post_rev_8_21_14_2_50_39_7</name>
    <dbReference type="NCBI Taxonomy" id="1974858"/>
    <lineage>
        <taxon>Bacteria</taxon>
        <taxon>Candidatus Roizmaniibacteriota</taxon>
    </lineage>
</organism>
<dbReference type="CDD" id="cd05403">
    <property type="entry name" value="NT_KNTase_like"/>
    <property type="match status" value="1"/>
</dbReference>
<dbReference type="GO" id="GO:0005524">
    <property type="term" value="F:ATP binding"/>
    <property type="evidence" value="ECO:0007669"/>
    <property type="project" value="UniProtKB-KW"/>
</dbReference>
<reference evidence="10" key="1">
    <citation type="submission" date="2017-09" db="EMBL/GenBank/DDBJ databases">
        <title>Depth-based differentiation of microbial function through sediment-hosted aquifers and enrichment of novel symbionts in the deep terrestrial subsurface.</title>
        <authorList>
            <person name="Probst A.J."/>
            <person name="Ladd B."/>
            <person name="Jarett J.K."/>
            <person name="Geller-Mcgrath D.E."/>
            <person name="Sieber C.M.K."/>
            <person name="Emerson J.B."/>
            <person name="Anantharaman K."/>
            <person name="Thomas B.C."/>
            <person name="Malmstrom R."/>
            <person name="Stieglmeier M."/>
            <person name="Klingl A."/>
            <person name="Woyke T."/>
            <person name="Ryan C.M."/>
            <person name="Banfield J.F."/>
        </authorList>
    </citation>
    <scope>NUCLEOTIDE SEQUENCE [LARGE SCALE GENOMIC DNA]</scope>
</reference>
<dbReference type="Pfam" id="PF18765">
    <property type="entry name" value="Polbeta"/>
    <property type="match status" value="1"/>
</dbReference>
<comment type="cofactor">
    <cofactor evidence="1">
        <name>Mg(2+)</name>
        <dbReference type="ChEBI" id="CHEBI:18420"/>
    </cofactor>
</comment>
<evidence type="ECO:0000256" key="7">
    <source>
        <dbReference type="ARBA" id="ARBA00022842"/>
    </source>
</evidence>
<evidence type="ECO:0000256" key="1">
    <source>
        <dbReference type="ARBA" id="ARBA00001946"/>
    </source>
</evidence>
<dbReference type="PANTHER" id="PTHR33571:SF14">
    <property type="entry name" value="PROTEIN ADENYLYLTRANSFERASE MJ0435-RELATED"/>
    <property type="match status" value="1"/>
</dbReference>
<keyword evidence="6" id="KW-0067">ATP-binding</keyword>
<evidence type="ECO:0000256" key="5">
    <source>
        <dbReference type="ARBA" id="ARBA00022741"/>
    </source>
</evidence>
<dbReference type="SUPFAM" id="SSF81301">
    <property type="entry name" value="Nucleotidyltransferase"/>
    <property type="match status" value="1"/>
</dbReference>
<protein>
    <recommendedName>
        <fullName evidence="8">Polymerase beta nucleotidyltransferase domain-containing protein</fullName>
    </recommendedName>
</protein>
<feature type="domain" description="Polymerase beta nucleotidyltransferase" evidence="8">
    <location>
        <begin position="9"/>
        <end position="93"/>
    </location>
</feature>
<dbReference type="Gene3D" id="3.30.460.10">
    <property type="entry name" value="Beta Polymerase, domain 2"/>
    <property type="match status" value="1"/>
</dbReference>
<sequence>MDIQTAKDQIIPIIKKYHISRASLFGSIITGTMHADSDIDILVELPQGSSLMDRARVKIALEEQFGRKVDVLNFHGIKDHAKQSILSSQVAIFP</sequence>
<dbReference type="InterPro" id="IPR052038">
    <property type="entry name" value="Type-VII_TA_antitoxin"/>
</dbReference>
<gene>
    <name evidence="9" type="ORF">COW57_03360</name>
</gene>
<evidence type="ECO:0000313" key="9">
    <source>
        <dbReference type="EMBL" id="PIV70768.1"/>
    </source>
</evidence>
<dbReference type="Proteomes" id="UP000228762">
    <property type="component" value="Unassembled WGS sequence"/>
</dbReference>
<keyword evidence="5" id="KW-0547">Nucleotide-binding</keyword>